<gene>
    <name evidence="1" type="ORF">BVRB_025290</name>
</gene>
<sequence length="290" mass="31677">ERCAKLQRRPQTSVSASDFRDDILKDPVSLLQPSSKDQEIAELRKQLSQAVVMCSKLRQIVFSLSKKSESPSSKPKKRSRTDPNIHFTDMVAAVSVPELGGTSDSEVISGSCIAASSSRAQDGQTALPQKAAPEVQSAVAKSACDPGKPDRHFAPLNRTIISKQSDESFQRILALCRKLATGLQIELPAMELLSDVTSHAAICESLEKAVALFGDNRKFSQRFLSASNWFTTEVSSQTDDVVCSRSRDLSLIDTSSTALLPLQTDLRQMRLLTSEYPDLFGSCGSLTDFF</sequence>
<name>A0A0J8AZC0_BETVV</name>
<evidence type="ECO:0000313" key="2">
    <source>
        <dbReference type="Proteomes" id="UP000035740"/>
    </source>
</evidence>
<dbReference type="AlphaFoldDB" id="A0A0J8AZC0"/>
<feature type="non-terminal residue" evidence="1">
    <location>
        <position position="1"/>
    </location>
</feature>
<evidence type="ECO:0000313" key="1">
    <source>
        <dbReference type="EMBL" id="KMS94051.1"/>
    </source>
</evidence>
<dbReference type="EMBL" id="KQ096563">
    <property type="protein sequence ID" value="KMS94051.1"/>
    <property type="molecule type" value="Genomic_DNA"/>
</dbReference>
<accession>A0A0J8AZC0</accession>
<reference evidence="1 2" key="1">
    <citation type="journal article" date="2014" name="Nature">
        <title>The genome of the recently domesticated crop plant sugar beet (Beta vulgaris).</title>
        <authorList>
            <person name="Dohm J.C."/>
            <person name="Minoche A.E."/>
            <person name="Holtgrawe D."/>
            <person name="Capella-Gutierrez S."/>
            <person name="Zakrzewski F."/>
            <person name="Tafer H."/>
            <person name="Rupp O."/>
            <person name="Sorensen T.R."/>
            <person name="Stracke R."/>
            <person name="Reinhardt R."/>
            <person name="Goesmann A."/>
            <person name="Kraft T."/>
            <person name="Schulz B."/>
            <person name="Stadler P.F."/>
            <person name="Schmidt T."/>
            <person name="Gabaldon T."/>
            <person name="Lehrach H."/>
            <person name="Weisshaar B."/>
            <person name="Himmelbauer H."/>
        </authorList>
    </citation>
    <scope>NUCLEOTIDE SEQUENCE [LARGE SCALE GENOMIC DNA]</scope>
    <source>
        <tissue evidence="1">Taproot</tissue>
    </source>
</reference>
<keyword evidence="2" id="KW-1185">Reference proteome</keyword>
<proteinExistence type="predicted"/>
<dbReference type="Proteomes" id="UP000035740">
    <property type="component" value="Unassembled WGS sequence"/>
</dbReference>
<protein>
    <submittedName>
        <fullName evidence="1">Uncharacterized protein</fullName>
    </submittedName>
</protein>
<dbReference type="Gramene" id="KMS94051">
    <property type="protein sequence ID" value="KMS94051"/>
    <property type="gene ID" value="BVRB_025290"/>
</dbReference>
<feature type="non-terminal residue" evidence="1">
    <location>
        <position position="290"/>
    </location>
</feature>
<organism evidence="1 2">
    <name type="scientific">Beta vulgaris subsp. vulgaris</name>
    <name type="common">Beet</name>
    <dbReference type="NCBI Taxonomy" id="3555"/>
    <lineage>
        <taxon>Eukaryota</taxon>
        <taxon>Viridiplantae</taxon>
        <taxon>Streptophyta</taxon>
        <taxon>Embryophyta</taxon>
        <taxon>Tracheophyta</taxon>
        <taxon>Spermatophyta</taxon>
        <taxon>Magnoliopsida</taxon>
        <taxon>eudicotyledons</taxon>
        <taxon>Gunneridae</taxon>
        <taxon>Pentapetalae</taxon>
        <taxon>Caryophyllales</taxon>
        <taxon>Chenopodiaceae</taxon>
        <taxon>Betoideae</taxon>
        <taxon>Beta</taxon>
    </lineage>
</organism>